<proteinExistence type="predicted"/>
<feature type="compositionally biased region" description="Basic residues" evidence="1">
    <location>
        <begin position="1"/>
        <end position="13"/>
    </location>
</feature>
<feature type="region of interest" description="Disordered" evidence="1">
    <location>
        <begin position="1"/>
        <end position="41"/>
    </location>
</feature>
<accession>A0A1B2DID7</accession>
<dbReference type="EMBL" id="CP016808">
    <property type="protein sequence ID" value="ANY67456.1"/>
    <property type="molecule type" value="Genomic_DNA"/>
</dbReference>
<protein>
    <submittedName>
        <fullName evidence="2">Uncharacterized protein</fullName>
    </submittedName>
</protein>
<dbReference type="RefSeq" id="WP_056037222.1">
    <property type="nucleotide sequence ID" value="NZ_CP016808.1"/>
</dbReference>
<organism evidence="2">
    <name type="scientific">Paenibacillus sp. BIHB 4019</name>
    <dbReference type="NCBI Taxonomy" id="1870819"/>
    <lineage>
        <taxon>Bacteria</taxon>
        <taxon>Bacillati</taxon>
        <taxon>Bacillota</taxon>
        <taxon>Bacilli</taxon>
        <taxon>Bacillales</taxon>
        <taxon>Paenibacillaceae</taxon>
        <taxon>Paenibacillus</taxon>
    </lineage>
</organism>
<gene>
    <name evidence="2" type="ORF">BBD42_13980</name>
</gene>
<reference evidence="2" key="1">
    <citation type="submission" date="2016-08" db="EMBL/GenBank/DDBJ databases">
        <title>Complete Genome Seqeunce of Paenibacillus sp. BIHB 4019 from tea rhizoplane.</title>
        <authorList>
            <person name="Thakur R."/>
            <person name="Swarnkar M.K."/>
            <person name="Gulati A."/>
        </authorList>
    </citation>
    <scope>NUCLEOTIDE SEQUENCE [LARGE SCALE GENOMIC DNA]</scope>
    <source>
        <strain evidence="2">BIHB4019</strain>
    </source>
</reference>
<name>A0A1B2DID7_9BACL</name>
<dbReference type="AlphaFoldDB" id="A0A1B2DID7"/>
<evidence type="ECO:0000256" key="1">
    <source>
        <dbReference type="SAM" id="MobiDB-lite"/>
    </source>
</evidence>
<evidence type="ECO:0000313" key="2">
    <source>
        <dbReference type="EMBL" id="ANY67456.1"/>
    </source>
</evidence>
<sequence>MAMSKAKKARQKLAQRGLMNPEQLRGSWNGVKPGERKTPTLQERVNKLHTKHKRNHAGRSDDSFCIYCA</sequence>